<proteinExistence type="predicted"/>
<dbReference type="Proteomes" id="UP000668358">
    <property type="component" value="Unassembled WGS sequence"/>
</dbReference>
<evidence type="ECO:0000256" key="1">
    <source>
        <dbReference type="SAM" id="Phobius"/>
    </source>
</evidence>
<evidence type="ECO:0000313" key="3">
    <source>
        <dbReference type="EMBL" id="MBO3415193.1"/>
    </source>
</evidence>
<dbReference type="Proteomes" id="UP000668068">
    <property type="component" value="Unassembled WGS sequence"/>
</dbReference>
<protein>
    <submittedName>
        <fullName evidence="4">Uncharacterized protein</fullName>
    </submittedName>
</protein>
<evidence type="ECO:0000313" key="4">
    <source>
        <dbReference type="EMBL" id="NGU30118.1"/>
    </source>
</evidence>
<reference evidence="2 6" key="2">
    <citation type="submission" date="2020-12" db="EMBL/GenBank/DDBJ databases">
        <title>Comparative genomics of Clostridium perfringens reveals patterns of host-associated phylogenetic clades and virulence factors.</title>
        <authorList>
            <person name="Smith A.H."/>
            <person name="Geier R."/>
        </authorList>
    </citation>
    <scope>NUCLEOTIDE SEQUENCE [LARGE SCALE GENOMIC DNA]</scope>
    <source>
        <strain evidence="3 6">CHD15829P</strain>
        <strain evidence="2">CHD30677R</strain>
    </source>
</reference>
<reference evidence="4 5" key="1">
    <citation type="submission" date="2020-02" db="EMBL/GenBank/DDBJ databases">
        <title>Genomic Insights into the Phylogeny and Genetic Plasticity of the Human and Animal Enteric Pathogen Clostridium perfringens.</title>
        <authorList>
            <person name="Feng Y."/>
            <person name="Hu Y."/>
        </authorList>
    </citation>
    <scope>NUCLEOTIDE SEQUENCE [LARGE SCALE GENOMIC DNA]</scope>
    <source>
        <strain evidence="4 5">CP-40</strain>
    </source>
</reference>
<keyword evidence="1" id="KW-0472">Membrane</keyword>
<dbReference type="GeneID" id="93002792"/>
<name>A0AAP2AXM9_CLOPF</name>
<dbReference type="AlphaFoldDB" id="A0AAP2AXM9"/>
<dbReference type="EMBL" id="JAALLZ010000002">
    <property type="protein sequence ID" value="NGU30118.1"/>
    <property type="molecule type" value="Genomic_DNA"/>
</dbReference>
<evidence type="ECO:0000313" key="5">
    <source>
        <dbReference type="Proteomes" id="UP000481454"/>
    </source>
</evidence>
<dbReference type="EMBL" id="JAENRE010000001">
    <property type="protein sequence ID" value="MBO3415193.1"/>
    <property type="molecule type" value="Genomic_DNA"/>
</dbReference>
<dbReference type="RefSeq" id="WP_003461987.1">
    <property type="nucleotide sequence ID" value="NZ_CABEEO010000003.1"/>
</dbReference>
<keyword evidence="1" id="KW-0812">Transmembrane</keyword>
<comment type="caution">
    <text evidence="4">The sequence shown here is derived from an EMBL/GenBank/DDBJ whole genome shotgun (WGS) entry which is preliminary data.</text>
</comment>
<accession>A0AAP2AXM9</accession>
<gene>
    <name evidence="4" type="ORF">G6Z34_08335</name>
    <name evidence="2" type="ORF">JJB47_02785</name>
    <name evidence="3" type="ORF">JJB78_01460</name>
</gene>
<sequence length="46" mass="5506">MIILGIIALFYGSIILGSIILIIWTIRSRIKEKKREKIDHEKYKKY</sequence>
<keyword evidence="1" id="KW-1133">Transmembrane helix</keyword>
<evidence type="ECO:0000313" key="6">
    <source>
        <dbReference type="Proteomes" id="UP000668358"/>
    </source>
</evidence>
<evidence type="ECO:0000313" key="2">
    <source>
        <dbReference type="EMBL" id="MBO3357702.1"/>
    </source>
</evidence>
<feature type="transmembrane region" description="Helical" evidence="1">
    <location>
        <begin position="6"/>
        <end position="26"/>
    </location>
</feature>
<organism evidence="4 5">
    <name type="scientific">Clostridium perfringens</name>
    <dbReference type="NCBI Taxonomy" id="1502"/>
    <lineage>
        <taxon>Bacteria</taxon>
        <taxon>Bacillati</taxon>
        <taxon>Bacillota</taxon>
        <taxon>Clostridia</taxon>
        <taxon>Eubacteriales</taxon>
        <taxon>Clostridiaceae</taxon>
        <taxon>Clostridium</taxon>
    </lineage>
</organism>
<dbReference type="EMBL" id="JAENQP010000001">
    <property type="protein sequence ID" value="MBO3357702.1"/>
    <property type="molecule type" value="Genomic_DNA"/>
</dbReference>
<dbReference type="Proteomes" id="UP000481454">
    <property type="component" value="Unassembled WGS sequence"/>
</dbReference>